<reference evidence="2 3" key="1">
    <citation type="submission" date="2018-03" db="EMBL/GenBank/DDBJ databases">
        <title>Genomic Encyclopedia of Archaeal and Bacterial Type Strains, Phase II (KMG-II): from individual species to whole genera.</title>
        <authorList>
            <person name="Goeker M."/>
        </authorList>
    </citation>
    <scope>NUCLEOTIDE SEQUENCE [LARGE SCALE GENOMIC DNA]</scope>
    <source>
        <strain evidence="2 3">DSM 19711</strain>
    </source>
</reference>
<evidence type="ECO:0000256" key="1">
    <source>
        <dbReference type="SAM" id="Phobius"/>
    </source>
</evidence>
<dbReference type="RefSeq" id="WP_211298938.1">
    <property type="nucleotide sequence ID" value="NZ_PVZF01000019.1"/>
</dbReference>
<accession>A0A2T0QWR0</accession>
<evidence type="ECO:0000313" key="2">
    <source>
        <dbReference type="EMBL" id="PRY09905.1"/>
    </source>
</evidence>
<comment type="caution">
    <text evidence="2">The sequence shown here is derived from an EMBL/GenBank/DDBJ whole genome shotgun (WGS) entry which is preliminary data.</text>
</comment>
<name>A0A2T0QWR0_9ACTN</name>
<sequence>MSPALVAAAGAAIFIVGVFFAWRWARPPVPDLGAAAAPRRARTSASATGVGARFVQAVTAGRHGQRLSIRIATLAAAAVAGWLLTGWPVMVLIAPAAVIWLPRLFNDERAKARIAQMEALEDWTRGLSGNLVNGSGLAQAIGRTARSAPEPIRPQVTRLAQRLRARWSTEEALRAFGNDLDDVTADLAVGALILASRQPVDGLVAVLDGVAETVSEAVRARRLVEIERDKQQSQVRIVTAVALLTVGVIAVFGRSYLAAYSSPVGQIALVVILGAYFGLLLLMRRMASNVPPPRLLPPSAGPKGL</sequence>
<dbReference type="Proteomes" id="UP000238083">
    <property type="component" value="Unassembled WGS sequence"/>
</dbReference>
<protein>
    <submittedName>
        <fullName evidence="2">Flp pilus assembly protein TadB</fullName>
    </submittedName>
</protein>
<keyword evidence="1" id="KW-1133">Transmembrane helix</keyword>
<feature type="transmembrane region" description="Helical" evidence="1">
    <location>
        <begin position="263"/>
        <end position="282"/>
    </location>
</feature>
<dbReference type="PANTHER" id="PTHR35007:SF3">
    <property type="entry name" value="POSSIBLE CONSERVED ALANINE RICH MEMBRANE PROTEIN"/>
    <property type="match status" value="1"/>
</dbReference>
<gene>
    <name evidence="2" type="ORF">CLV37_11913</name>
</gene>
<keyword evidence="1" id="KW-0812">Transmembrane</keyword>
<keyword evidence="1" id="KW-0472">Membrane</keyword>
<dbReference type="EMBL" id="PVZF01000019">
    <property type="protein sequence ID" value="PRY09905.1"/>
    <property type="molecule type" value="Genomic_DNA"/>
</dbReference>
<dbReference type="AlphaFoldDB" id="A0A2T0QWR0"/>
<dbReference type="GO" id="GO:0005886">
    <property type="term" value="C:plasma membrane"/>
    <property type="evidence" value="ECO:0007669"/>
    <property type="project" value="UniProtKB-SubCell"/>
</dbReference>
<feature type="transmembrane region" description="Helical" evidence="1">
    <location>
        <begin position="71"/>
        <end position="101"/>
    </location>
</feature>
<proteinExistence type="predicted"/>
<organism evidence="2 3">
    <name type="scientific">Kineococcus rhizosphaerae</name>
    <dbReference type="NCBI Taxonomy" id="559628"/>
    <lineage>
        <taxon>Bacteria</taxon>
        <taxon>Bacillati</taxon>
        <taxon>Actinomycetota</taxon>
        <taxon>Actinomycetes</taxon>
        <taxon>Kineosporiales</taxon>
        <taxon>Kineosporiaceae</taxon>
        <taxon>Kineococcus</taxon>
    </lineage>
</organism>
<keyword evidence="3" id="KW-1185">Reference proteome</keyword>
<evidence type="ECO:0000313" key="3">
    <source>
        <dbReference type="Proteomes" id="UP000238083"/>
    </source>
</evidence>
<dbReference type="PANTHER" id="PTHR35007">
    <property type="entry name" value="INTEGRAL MEMBRANE PROTEIN-RELATED"/>
    <property type="match status" value="1"/>
</dbReference>
<feature type="transmembrane region" description="Helical" evidence="1">
    <location>
        <begin position="237"/>
        <end position="257"/>
    </location>
</feature>